<dbReference type="EMBL" id="PDJF01000001">
    <property type="protein sequence ID" value="PFG27161.1"/>
    <property type="molecule type" value="Genomic_DNA"/>
</dbReference>
<evidence type="ECO:0000313" key="2">
    <source>
        <dbReference type="Proteomes" id="UP000221653"/>
    </source>
</evidence>
<dbReference type="AlphaFoldDB" id="A0A2A9DLA4"/>
<dbReference type="Proteomes" id="UP000221653">
    <property type="component" value="Unassembled WGS sequence"/>
</dbReference>
<sequence>MQNVLDLVNAFLNQKYGTAPMAPDEFQRATNNLTRLDLAYTETDDGIALQVWLNMKTFELHRTLGNHDSTEAFYPSLIEALHDITAAGFDELIRD</sequence>
<organism evidence="1 2">
    <name type="scientific">Corynebacterium renale</name>
    <dbReference type="NCBI Taxonomy" id="1724"/>
    <lineage>
        <taxon>Bacteria</taxon>
        <taxon>Bacillati</taxon>
        <taxon>Actinomycetota</taxon>
        <taxon>Actinomycetes</taxon>
        <taxon>Mycobacteriales</taxon>
        <taxon>Corynebacteriaceae</taxon>
        <taxon>Corynebacterium</taxon>
    </lineage>
</organism>
<name>A0A2A9DLA4_9CORY</name>
<keyword evidence="2" id="KW-1185">Reference proteome</keyword>
<gene>
    <name evidence="1" type="ORF">ATK06_0211</name>
</gene>
<accession>A0A2A9DLA4</accession>
<comment type="caution">
    <text evidence="1">The sequence shown here is derived from an EMBL/GenBank/DDBJ whole genome shotgun (WGS) entry which is preliminary data.</text>
</comment>
<reference evidence="1 2" key="1">
    <citation type="submission" date="2017-10" db="EMBL/GenBank/DDBJ databases">
        <title>Sequencing the genomes of 1000 actinobacteria strains.</title>
        <authorList>
            <person name="Klenk H.-P."/>
        </authorList>
    </citation>
    <scope>NUCLEOTIDE SEQUENCE [LARGE SCALE GENOMIC DNA]</scope>
    <source>
        <strain evidence="1 2">DSM 20688</strain>
    </source>
</reference>
<protein>
    <submittedName>
        <fullName evidence="1">Uncharacterized protein</fullName>
    </submittedName>
</protein>
<proteinExistence type="predicted"/>
<dbReference type="RefSeq" id="WP_098388694.1">
    <property type="nucleotide sequence ID" value="NZ_LDYE01000011.1"/>
</dbReference>
<evidence type="ECO:0000313" key="1">
    <source>
        <dbReference type="EMBL" id="PFG27161.1"/>
    </source>
</evidence>